<dbReference type="InterPro" id="IPR050529">
    <property type="entry name" value="CYP450_sterol_14alpha_dmase"/>
</dbReference>
<dbReference type="SUPFAM" id="SSF48264">
    <property type="entry name" value="Cytochrome P450"/>
    <property type="match status" value="1"/>
</dbReference>
<dbReference type="InterPro" id="IPR001128">
    <property type="entry name" value="Cyt_P450"/>
</dbReference>
<name>A0A2T9ZG05_9FUNG</name>
<reference evidence="5 6" key="1">
    <citation type="journal article" date="2018" name="MBio">
        <title>Comparative Genomics Reveals the Core Gene Toolbox for the Fungus-Insect Symbiosis.</title>
        <authorList>
            <person name="Wang Y."/>
            <person name="Stata M."/>
            <person name="Wang W."/>
            <person name="Stajich J.E."/>
            <person name="White M.M."/>
            <person name="Moncalvo J.M."/>
        </authorList>
    </citation>
    <scope>NUCLEOTIDE SEQUENCE [LARGE SCALE GENOMIC DNA]</scope>
    <source>
        <strain evidence="5 6">SC-DP-2</strain>
    </source>
</reference>
<dbReference type="AlphaFoldDB" id="A0A2T9ZG05"/>
<evidence type="ECO:0008006" key="7">
    <source>
        <dbReference type="Google" id="ProtNLM"/>
    </source>
</evidence>
<dbReference type="InterPro" id="IPR036396">
    <property type="entry name" value="Cyt_P450_sf"/>
</dbReference>
<dbReference type="GO" id="GO:0016705">
    <property type="term" value="F:oxidoreductase activity, acting on paired donors, with incorporation or reduction of molecular oxygen"/>
    <property type="evidence" value="ECO:0007669"/>
    <property type="project" value="InterPro"/>
</dbReference>
<dbReference type="GO" id="GO:0008395">
    <property type="term" value="F:steroid hydroxylase activity"/>
    <property type="evidence" value="ECO:0007669"/>
    <property type="project" value="TreeGrafter"/>
</dbReference>
<keyword evidence="4" id="KW-0408">Iron</keyword>
<dbReference type="GO" id="GO:0020037">
    <property type="term" value="F:heme binding"/>
    <property type="evidence" value="ECO:0007669"/>
    <property type="project" value="InterPro"/>
</dbReference>
<keyword evidence="3" id="KW-0479">Metal-binding</keyword>
<protein>
    <recommendedName>
        <fullName evidence="7">Cytochrome P450</fullName>
    </recommendedName>
</protein>
<dbReference type="PANTHER" id="PTHR24304:SF4">
    <property type="entry name" value="CYTOCHROME P450"/>
    <property type="match status" value="1"/>
</dbReference>
<gene>
    <name evidence="5" type="ORF">BB560_001976</name>
</gene>
<evidence type="ECO:0000256" key="1">
    <source>
        <dbReference type="ARBA" id="ARBA00010617"/>
    </source>
</evidence>
<evidence type="ECO:0000256" key="4">
    <source>
        <dbReference type="ARBA" id="ARBA00023004"/>
    </source>
</evidence>
<evidence type="ECO:0000256" key="3">
    <source>
        <dbReference type="ARBA" id="ARBA00022723"/>
    </source>
</evidence>
<dbReference type="EMBL" id="MBFS01000220">
    <property type="protein sequence ID" value="PVV03542.1"/>
    <property type="molecule type" value="Genomic_DNA"/>
</dbReference>
<dbReference type="Pfam" id="PF00067">
    <property type="entry name" value="p450"/>
    <property type="match status" value="1"/>
</dbReference>
<keyword evidence="6" id="KW-1185">Reference proteome</keyword>
<proteinExistence type="inferred from homology"/>
<organism evidence="5 6">
    <name type="scientific">Smittium megazygosporum</name>
    <dbReference type="NCBI Taxonomy" id="133381"/>
    <lineage>
        <taxon>Eukaryota</taxon>
        <taxon>Fungi</taxon>
        <taxon>Fungi incertae sedis</taxon>
        <taxon>Zoopagomycota</taxon>
        <taxon>Kickxellomycotina</taxon>
        <taxon>Harpellomycetes</taxon>
        <taxon>Harpellales</taxon>
        <taxon>Legeriomycetaceae</taxon>
        <taxon>Smittium</taxon>
    </lineage>
</organism>
<dbReference type="Proteomes" id="UP000245609">
    <property type="component" value="Unassembled WGS sequence"/>
</dbReference>
<comment type="similarity">
    <text evidence="1">Belongs to the cytochrome P450 family.</text>
</comment>
<dbReference type="GO" id="GO:0005506">
    <property type="term" value="F:iron ion binding"/>
    <property type="evidence" value="ECO:0007669"/>
    <property type="project" value="InterPro"/>
</dbReference>
<evidence type="ECO:0000313" key="6">
    <source>
        <dbReference type="Proteomes" id="UP000245609"/>
    </source>
</evidence>
<dbReference type="STRING" id="133381.A0A2T9ZG05"/>
<evidence type="ECO:0000313" key="5">
    <source>
        <dbReference type="EMBL" id="PVV03542.1"/>
    </source>
</evidence>
<evidence type="ECO:0000256" key="2">
    <source>
        <dbReference type="ARBA" id="ARBA00022617"/>
    </source>
</evidence>
<dbReference type="Gene3D" id="1.10.630.10">
    <property type="entry name" value="Cytochrome P450"/>
    <property type="match status" value="1"/>
</dbReference>
<sequence>MKNHELSTDSNLLEYINDFENAGYVCKFANSKSGFILGNPHCELFCGLPDHALSIRKISKKTFTKTWHPKSQFECEKMRSVVISALSTKTPSYLQTFSYTIDENIKHITDLFLGSDHIFIENIFEHVREILIDIAVSHCYGESSKNNPEFMNSILQLLKEILTYGEKSINDLLKFRNSDYDKAKMILGDFVRKGEFQKINENNTNQRDCLVNFILQEKGKGSISDDIFYSAIPEYVYLFVVLNGNAISNFLIDISLDPQVFEKLEAEQRNIISENGKKITTECLDMMVYLDAAIIESIRLSNNKMSIRESTAAIFLPNGVLMPRNSIVQFNCLSHNRSNEIYRNHPHYYIPERHFSLGTKFDVTSKTNMVWGLGRVCPYQNFCARFIKLFGASFIRNYEISQGETNQAISHDGDSIPTGYWFKGVGEHFILSRISVRTTRMPFINRPVSSSFMYGE</sequence>
<keyword evidence="2" id="KW-0349">Heme</keyword>
<comment type="caution">
    <text evidence="5">The sequence shown here is derived from an EMBL/GenBank/DDBJ whole genome shotgun (WGS) entry which is preliminary data.</text>
</comment>
<accession>A0A2T9ZG05</accession>
<dbReference type="PANTHER" id="PTHR24304">
    <property type="entry name" value="CYTOCHROME P450 FAMILY 7"/>
    <property type="match status" value="1"/>
</dbReference>
<dbReference type="OrthoDB" id="3934656at2759"/>